<dbReference type="GO" id="GO:0046872">
    <property type="term" value="F:metal ion binding"/>
    <property type="evidence" value="ECO:0007669"/>
    <property type="project" value="UniProtKB-KW"/>
</dbReference>
<dbReference type="SUPFAM" id="SSF56655">
    <property type="entry name" value="Carbohydrate phosphatase"/>
    <property type="match status" value="1"/>
</dbReference>
<comment type="similarity">
    <text evidence="1">Belongs to the inositol monophosphatase superfamily.</text>
</comment>
<dbReference type="EMBL" id="JAFBRM010000003">
    <property type="protein sequence ID" value="MBM1714683.1"/>
    <property type="molecule type" value="Genomic_DNA"/>
</dbReference>
<dbReference type="Gene3D" id="3.30.540.10">
    <property type="entry name" value="Fructose-1,6-Bisphosphatase, subunit A, domain 1"/>
    <property type="match status" value="1"/>
</dbReference>
<dbReference type="PANTHER" id="PTHR20854">
    <property type="entry name" value="INOSITOL MONOPHOSPHATASE"/>
    <property type="match status" value="1"/>
</dbReference>
<feature type="binding site" evidence="2">
    <location>
        <position position="83"/>
    </location>
    <ligand>
        <name>Mg(2+)</name>
        <dbReference type="ChEBI" id="CHEBI:18420"/>
        <label>1</label>
        <note>catalytic</note>
    </ligand>
</feature>
<proteinExistence type="inferred from homology"/>
<dbReference type="GO" id="GO:0007165">
    <property type="term" value="P:signal transduction"/>
    <property type="evidence" value="ECO:0007669"/>
    <property type="project" value="TreeGrafter"/>
</dbReference>
<dbReference type="InterPro" id="IPR000760">
    <property type="entry name" value="Inositol_monophosphatase-like"/>
</dbReference>
<dbReference type="PRINTS" id="PR00377">
    <property type="entry name" value="IMPHPHTASES"/>
</dbReference>
<comment type="cofactor">
    <cofactor evidence="2">
        <name>Mg(2+)</name>
        <dbReference type="ChEBI" id="CHEBI:18420"/>
    </cofactor>
</comment>
<reference evidence="3 4" key="1">
    <citation type="submission" date="2021-01" db="EMBL/GenBank/DDBJ databases">
        <title>Diatom-associated Roseobacters Show Island Model of Population Structure.</title>
        <authorList>
            <person name="Qu L."/>
            <person name="Feng X."/>
            <person name="Chen Y."/>
            <person name="Li L."/>
            <person name="Wang X."/>
            <person name="Hu Z."/>
            <person name="Wang H."/>
            <person name="Luo H."/>
        </authorList>
    </citation>
    <scope>NUCLEOTIDE SEQUENCE [LARGE SCALE GENOMIC DNA]</scope>
    <source>
        <strain evidence="3 4">TR60-84</strain>
    </source>
</reference>
<protein>
    <submittedName>
        <fullName evidence="3">Inositol monophosphatase</fullName>
    </submittedName>
</protein>
<keyword evidence="2" id="KW-0479">Metal-binding</keyword>
<evidence type="ECO:0000313" key="4">
    <source>
        <dbReference type="Proteomes" id="UP000732193"/>
    </source>
</evidence>
<accession>A0AAE2VZW8</accession>
<dbReference type="Proteomes" id="UP000732193">
    <property type="component" value="Unassembled WGS sequence"/>
</dbReference>
<name>A0AAE2VZW8_9RHOB</name>
<feature type="binding site" evidence="2">
    <location>
        <position position="85"/>
    </location>
    <ligand>
        <name>Mg(2+)</name>
        <dbReference type="ChEBI" id="CHEBI:18420"/>
        <label>1</label>
        <note>catalytic</note>
    </ligand>
</feature>
<evidence type="ECO:0000256" key="2">
    <source>
        <dbReference type="PIRSR" id="PIRSR600760-2"/>
    </source>
</evidence>
<comment type="caution">
    <text evidence="3">The sequence shown here is derived from an EMBL/GenBank/DDBJ whole genome shotgun (WGS) entry which is preliminary data.</text>
</comment>
<keyword evidence="4" id="KW-1185">Reference proteome</keyword>
<dbReference type="Pfam" id="PF00459">
    <property type="entry name" value="Inositol_P"/>
    <property type="match status" value="1"/>
</dbReference>
<feature type="binding site" evidence="2">
    <location>
        <position position="207"/>
    </location>
    <ligand>
        <name>Mg(2+)</name>
        <dbReference type="ChEBI" id="CHEBI:18420"/>
        <label>1</label>
        <note>catalytic</note>
    </ligand>
</feature>
<feature type="binding site" evidence="2">
    <location>
        <position position="68"/>
    </location>
    <ligand>
        <name>Mg(2+)</name>
        <dbReference type="ChEBI" id="CHEBI:18420"/>
        <label>1</label>
        <note>catalytic</note>
    </ligand>
</feature>
<keyword evidence="2" id="KW-0460">Magnesium</keyword>
<evidence type="ECO:0000313" key="3">
    <source>
        <dbReference type="EMBL" id="MBM1714683.1"/>
    </source>
</evidence>
<sequence>MTDLENRLRTAIGITEVAAQVAMGHFRKSPDIETKSDQSPVTIADKQTETAIRDGLARAFPDDAIFGEEFGQSGAGSDMWIVDPIDGTRSFIAGLPLFGMLLGFLRADVPQLGIIRMPALGEVYAGAIGLGATCNGDKIRVSDCRDLSKARLFINEGDKIAAQEPEVFAQLIHAGDLRRLGADCYPHALVARGLADAVVDFDLQPYDYLPVSAVVEAAGGIMTDWQGQPLGMGSDGRTLTAATPELHAQLLELVAT</sequence>
<feature type="binding site" evidence="2">
    <location>
        <position position="86"/>
    </location>
    <ligand>
        <name>Mg(2+)</name>
        <dbReference type="ChEBI" id="CHEBI:18420"/>
        <label>1</label>
        <note>catalytic</note>
    </ligand>
</feature>
<dbReference type="RefSeq" id="WP_203242702.1">
    <property type="nucleotide sequence ID" value="NZ_JAFBRH010000003.1"/>
</dbReference>
<dbReference type="PANTHER" id="PTHR20854:SF4">
    <property type="entry name" value="INOSITOL-1-MONOPHOSPHATASE-RELATED"/>
    <property type="match status" value="1"/>
</dbReference>
<gene>
    <name evidence="3" type="ORF">JQV55_14010</name>
</gene>
<dbReference type="GO" id="GO:0006020">
    <property type="term" value="P:inositol metabolic process"/>
    <property type="evidence" value="ECO:0007669"/>
    <property type="project" value="TreeGrafter"/>
</dbReference>
<organism evidence="3 4">
    <name type="scientific">Sulfitobacter geojensis</name>
    <dbReference type="NCBI Taxonomy" id="1342299"/>
    <lineage>
        <taxon>Bacteria</taxon>
        <taxon>Pseudomonadati</taxon>
        <taxon>Pseudomonadota</taxon>
        <taxon>Alphaproteobacteria</taxon>
        <taxon>Rhodobacterales</taxon>
        <taxon>Roseobacteraceae</taxon>
        <taxon>Sulfitobacter</taxon>
    </lineage>
</organism>
<dbReference type="Gene3D" id="3.40.190.80">
    <property type="match status" value="1"/>
</dbReference>
<dbReference type="AlphaFoldDB" id="A0AAE2VZW8"/>
<evidence type="ECO:0000256" key="1">
    <source>
        <dbReference type="ARBA" id="ARBA00009759"/>
    </source>
</evidence>
<dbReference type="GO" id="GO:0008934">
    <property type="term" value="F:inositol monophosphate 1-phosphatase activity"/>
    <property type="evidence" value="ECO:0007669"/>
    <property type="project" value="TreeGrafter"/>
</dbReference>